<evidence type="ECO:0000313" key="3">
    <source>
        <dbReference type="Proteomes" id="UP000001572"/>
    </source>
</evidence>
<name>A6TS09_ALKMQ</name>
<dbReference type="STRING" id="293826.Amet_2827"/>
<dbReference type="EMBL" id="CP000724">
    <property type="protein sequence ID" value="ABR48977.1"/>
    <property type="molecule type" value="Genomic_DNA"/>
</dbReference>
<evidence type="ECO:0000313" key="2">
    <source>
        <dbReference type="EMBL" id="ABR48977.1"/>
    </source>
</evidence>
<dbReference type="Proteomes" id="UP000001572">
    <property type="component" value="Chromosome"/>
</dbReference>
<keyword evidence="1" id="KW-0472">Membrane</keyword>
<evidence type="ECO:0008006" key="4">
    <source>
        <dbReference type="Google" id="ProtNLM"/>
    </source>
</evidence>
<protein>
    <recommendedName>
        <fullName evidence="4">DUF5673 domain-containing protein</fullName>
    </recommendedName>
</protein>
<dbReference type="RefSeq" id="WP_012063948.1">
    <property type="nucleotide sequence ID" value="NC_009633.1"/>
</dbReference>
<gene>
    <name evidence="2" type="ordered locus">Amet_2827</name>
</gene>
<dbReference type="KEGG" id="amt:Amet_2827"/>
<keyword evidence="1" id="KW-0812">Transmembrane</keyword>
<sequence>MELKYKKNILWKIAGAVWFILGFGAFIMLYQLGINNVFRTTIGVQLLLITLISTSLGRQYLRMTSISYITVVEVGISQYMGLIRKPRLYEFNQMKEGHLKGKKLLLSMKDDKVNKIGLDVLASEDIERLTDVLTKHIAIINDEKK</sequence>
<feature type="transmembrane region" description="Helical" evidence="1">
    <location>
        <begin position="37"/>
        <end position="57"/>
    </location>
</feature>
<dbReference type="AlphaFoldDB" id="A6TS09"/>
<evidence type="ECO:0000256" key="1">
    <source>
        <dbReference type="SAM" id="Phobius"/>
    </source>
</evidence>
<keyword evidence="1" id="KW-1133">Transmembrane helix</keyword>
<reference evidence="3" key="1">
    <citation type="journal article" date="2016" name="Genome Announc.">
        <title>Complete genome sequence of Alkaliphilus metalliredigens strain QYMF, an alkaliphilic and metal-reducing bacterium isolated from borax-contaminated leachate ponds.</title>
        <authorList>
            <person name="Hwang C."/>
            <person name="Copeland A."/>
            <person name="Lucas S."/>
            <person name="Lapidus A."/>
            <person name="Barry K."/>
            <person name="Detter J.C."/>
            <person name="Glavina Del Rio T."/>
            <person name="Hammon N."/>
            <person name="Israni S."/>
            <person name="Dalin E."/>
            <person name="Tice H."/>
            <person name="Pitluck S."/>
            <person name="Chertkov O."/>
            <person name="Brettin T."/>
            <person name="Bruce D."/>
            <person name="Han C."/>
            <person name="Schmutz J."/>
            <person name="Larimer F."/>
            <person name="Land M.L."/>
            <person name="Hauser L."/>
            <person name="Kyrpides N."/>
            <person name="Mikhailova N."/>
            <person name="Ye Q."/>
            <person name="Zhou J."/>
            <person name="Richardson P."/>
            <person name="Fields M.W."/>
        </authorList>
    </citation>
    <scope>NUCLEOTIDE SEQUENCE [LARGE SCALE GENOMIC DNA]</scope>
    <source>
        <strain evidence="3">QYMF</strain>
    </source>
</reference>
<dbReference type="HOGENOM" id="CLU_1782794_0_0_9"/>
<organism evidence="2 3">
    <name type="scientific">Alkaliphilus metalliredigens (strain QYMF)</name>
    <dbReference type="NCBI Taxonomy" id="293826"/>
    <lineage>
        <taxon>Bacteria</taxon>
        <taxon>Bacillati</taxon>
        <taxon>Bacillota</taxon>
        <taxon>Clostridia</taxon>
        <taxon>Peptostreptococcales</taxon>
        <taxon>Natronincolaceae</taxon>
        <taxon>Alkaliphilus</taxon>
    </lineage>
</organism>
<keyword evidence="3" id="KW-1185">Reference proteome</keyword>
<accession>A6TS09</accession>
<proteinExistence type="predicted"/>
<feature type="transmembrane region" description="Helical" evidence="1">
    <location>
        <begin position="9"/>
        <end position="31"/>
    </location>
</feature>